<feature type="transmembrane region" description="Helical" evidence="10">
    <location>
        <begin position="181"/>
        <end position="203"/>
    </location>
</feature>
<keyword evidence="3" id="KW-0050">Antiport</keyword>
<dbReference type="GO" id="GO:0006813">
    <property type="term" value="P:potassium ion transport"/>
    <property type="evidence" value="ECO:0007669"/>
    <property type="project" value="UniProtKB-KW"/>
</dbReference>
<keyword evidence="9 10" id="KW-0472">Membrane</keyword>
<dbReference type="HOGENOM" id="CLU_005126_9_0_6"/>
<name>Q3J6Z9_NITOC</name>
<keyword evidence="5 10" id="KW-0812">Transmembrane</keyword>
<evidence type="ECO:0000256" key="7">
    <source>
        <dbReference type="ARBA" id="ARBA00022989"/>
    </source>
</evidence>
<dbReference type="Pfam" id="PF00999">
    <property type="entry name" value="Na_H_Exchanger"/>
    <property type="match status" value="1"/>
</dbReference>
<keyword evidence="7 10" id="KW-1133">Transmembrane helix</keyword>
<dbReference type="GO" id="GO:0015297">
    <property type="term" value="F:antiporter activity"/>
    <property type="evidence" value="ECO:0007669"/>
    <property type="project" value="UniProtKB-KW"/>
</dbReference>
<evidence type="ECO:0000313" key="12">
    <source>
        <dbReference type="EMBL" id="ABA59397.1"/>
    </source>
</evidence>
<evidence type="ECO:0000256" key="5">
    <source>
        <dbReference type="ARBA" id="ARBA00022692"/>
    </source>
</evidence>
<feature type="transmembrane region" description="Helical" evidence="10">
    <location>
        <begin position="112"/>
        <end position="134"/>
    </location>
</feature>
<sequence>MMEYLIQIILLLATAITVVVIFQRFHTPTSLGYLLVGIVLGPYTIGPVVAMPELEAFAEFGVVFLLFTIGLNFSLPQIHALRHQVLGLGTGQVAFTTLVVGLVVWLAGLPVAAAFVFGAVFAQSSTIIIASLLTERGEENTQHGRLGLAMSVFQDVTAVPFLVAIPVLGTSVTADVLAGTLGLALAKAVLAFVLVFFAGRWLLGPLFHVVSERRSVEIFTLAVLLVALLAAWITNSLGLSLAFGGFLAGMMLGETEFRHQVESSIRPFRDVLLGLFFIGIGMRFSPAAILPIWHWTVLGALLIVTSKTLIVAAMVRGTGIDTRVAWQTGLMVSVGGEFGLALIAIALDSGVIAMQLGQIAITSVLLSMIAGALLIRFNGTIAKWLVKTPRATTHDTAELQEAPEKQVVIGSYGRVGHTIAVLLHSCGVPFVAFDTDPKRVAQGRADGHAVWFGDIADPGLLSSIHVERASLVVVAVDSPGTALGVMSYINRTCPQVPVIVRARDLETSTRLLAAGAARAYPETIELSLRLSVTAMEMLNVSSDEIDEMVQGVRDRGYQPILEDETNKP</sequence>
<feature type="transmembrane region" description="Helical" evidence="10">
    <location>
        <begin position="32"/>
        <end position="50"/>
    </location>
</feature>
<feature type="transmembrane region" description="Helical" evidence="10">
    <location>
        <begin position="215"/>
        <end position="233"/>
    </location>
</feature>
<gene>
    <name evidence="12" type="ordered locus">Noc_2952</name>
</gene>
<dbReference type="AlphaFoldDB" id="Q3J6Z9"/>
<dbReference type="InterPro" id="IPR003148">
    <property type="entry name" value="RCK_N"/>
</dbReference>
<evidence type="ECO:0000256" key="9">
    <source>
        <dbReference type="ARBA" id="ARBA00023136"/>
    </source>
</evidence>
<evidence type="ECO:0000256" key="10">
    <source>
        <dbReference type="SAM" id="Phobius"/>
    </source>
</evidence>
<feature type="domain" description="RCK N-terminal" evidence="11">
    <location>
        <begin position="403"/>
        <end position="521"/>
    </location>
</feature>
<proteinExistence type="predicted"/>
<feature type="transmembrane region" description="Helical" evidence="10">
    <location>
        <begin position="292"/>
        <end position="312"/>
    </location>
</feature>
<reference evidence="13" key="1">
    <citation type="journal article" date="2006" name="Appl. Environ. Microbiol.">
        <title>Complete genome sequence of the marine, chemolithoautotrophic, ammonia-oxidizing bacterium Nitrosococcus oceani ATCC 19707.</title>
        <authorList>
            <person name="Klotz M.G."/>
            <person name="Arp D.J."/>
            <person name="Chain P.S.G."/>
            <person name="El-Sheikh A.F."/>
            <person name="Hauser L.J."/>
            <person name="Hommes N.G."/>
            <person name="Larimer F.W."/>
            <person name="Malfatti S.A."/>
            <person name="Norton J.M."/>
            <person name="Poret-Peterson A.T."/>
            <person name="Vergez L.M."/>
            <person name="Ward B.B."/>
        </authorList>
    </citation>
    <scope>NUCLEOTIDE SEQUENCE [LARGE SCALE GENOMIC DNA]</scope>
    <source>
        <strain evidence="13">ATCC 19707 / BCRC 17464 / NCIMB 11848 / C-107</strain>
    </source>
</reference>
<dbReference type="EMBL" id="CP000127">
    <property type="protein sequence ID" value="ABA59397.1"/>
    <property type="molecule type" value="Genomic_DNA"/>
</dbReference>
<dbReference type="Pfam" id="PF02254">
    <property type="entry name" value="TrkA_N"/>
    <property type="match status" value="1"/>
</dbReference>
<dbReference type="PANTHER" id="PTHR46157">
    <property type="entry name" value="K(+) EFFLUX ANTIPORTER 3, CHLOROPLASTIC"/>
    <property type="match status" value="1"/>
</dbReference>
<keyword evidence="13" id="KW-1185">Reference proteome</keyword>
<evidence type="ECO:0000313" key="13">
    <source>
        <dbReference type="Proteomes" id="UP000006838"/>
    </source>
</evidence>
<evidence type="ECO:0000256" key="2">
    <source>
        <dbReference type="ARBA" id="ARBA00022448"/>
    </source>
</evidence>
<dbReference type="GO" id="GO:0005886">
    <property type="term" value="C:plasma membrane"/>
    <property type="evidence" value="ECO:0007669"/>
    <property type="project" value="TreeGrafter"/>
</dbReference>
<dbReference type="STRING" id="323261.Noc_2952"/>
<dbReference type="Gene3D" id="1.20.1530.20">
    <property type="match status" value="1"/>
</dbReference>
<feature type="transmembrane region" description="Helical" evidence="10">
    <location>
        <begin position="56"/>
        <end position="73"/>
    </location>
</feature>
<evidence type="ECO:0000259" key="11">
    <source>
        <dbReference type="PROSITE" id="PS51201"/>
    </source>
</evidence>
<feature type="transmembrane region" description="Helical" evidence="10">
    <location>
        <begin position="6"/>
        <end position="25"/>
    </location>
</feature>
<dbReference type="InParanoid" id="Q3J6Z9"/>
<accession>Q3J6Z9</accession>
<dbReference type="PANTHER" id="PTHR46157:SF4">
    <property type="entry name" value="K(+) EFFLUX ANTIPORTER 3, CHLOROPLASTIC"/>
    <property type="match status" value="1"/>
</dbReference>
<keyword evidence="2" id="KW-0813">Transport</keyword>
<evidence type="ECO:0000256" key="1">
    <source>
        <dbReference type="ARBA" id="ARBA00004141"/>
    </source>
</evidence>
<keyword evidence="8" id="KW-0406">Ion transport</keyword>
<organism evidence="12 13">
    <name type="scientific">Nitrosococcus oceani (strain ATCC 19707 / BCRC 17464 / JCM 30415 / NCIMB 11848 / C-107)</name>
    <dbReference type="NCBI Taxonomy" id="323261"/>
    <lineage>
        <taxon>Bacteria</taxon>
        <taxon>Pseudomonadati</taxon>
        <taxon>Pseudomonadota</taxon>
        <taxon>Gammaproteobacteria</taxon>
        <taxon>Chromatiales</taxon>
        <taxon>Chromatiaceae</taxon>
        <taxon>Nitrosococcus</taxon>
    </lineage>
</organism>
<feature type="transmembrane region" description="Helical" evidence="10">
    <location>
        <begin position="324"/>
        <end position="346"/>
    </location>
</feature>
<evidence type="ECO:0000256" key="6">
    <source>
        <dbReference type="ARBA" id="ARBA00022958"/>
    </source>
</evidence>
<evidence type="ECO:0000256" key="4">
    <source>
        <dbReference type="ARBA" id="ARBA00022538"/>
    </source>
</evidence>
<dbReference type="RefSeq" id="WP_002812990.1">
    <property type="nucleotide sequence ID" value="NC_007484.1"/>
</dbReference>
<dbReference type="eggNOG" id="COG1226">
    <property type="taxonomic scope" value="Bacteria"/>
</dbReference>
<evidence type="ECO:0000256" key="8">
    <source>
        <dbReference type="ARBA" id="ARBA00023065"/>
    </source>
</evidence>
<evidence type="ECO:0000256" key="3">
    <source>
        <dbReference type="ARBA" id="ARBA00022449"/>
    </source>
</evidence>
<dbReference type="Proteomes" id="UP000006838">
    <property type="component" value="Chromosome"/>
</dbReference>
<dbReference type="InterPro" id="IPR006153">
    <property type="entry name" value="Cation/H_exchanger_TM"/>
</dbReference>
<dbReference type="eggNOG" id="COG0475">
    <property type="taxonomic scope" value="Bacteria"/>
</dbReference>
<keyword evidence="4" id="KW-0633">Potassium transport</keyword>
<feature type="transmembrane region" description="Helical" evidence="10">
    <location>
        <begin position="146"/>
        <end position="169"/>
    </location>
</feature>
<dbReference type="GO" id="GO:1902600">
    <property type="term" value="P:proton transmembrane transport"/>
    <property type="evidence" value="ECO:0007669"/>
    <property type="project" value="InterPro"/>
</dbReference>
<feature type="transmembrane region" description="Helical" evidence="10">
    <location>
        <begin position="85"/>
        <end position="106"/>
    </location>
</feature>
<dbReference type="InterPro" id="IPR036291">
    <property type="entry name" value="NAD(P)-bd_dom_sf"/>
</dbReference>
<protein>
    <submittedName>
        <fullName evidence="12">Kef-type potassium/proton antiporter, CPA2 family</fullName>
    </submittedName>
</protein>
<dbReference type="InterPro" id="IPR038770">
    <property type="entry name" value="Na+/solute_symporter_sf"/>
</dbReference>
<dbReference type="PROSITE" id="PS51201">
    <property type="entry name" value="RCK_N"/>
    <property type="match status" value="1"/>
</dbReference>
<feature type="transmembrane region" description="Helical" evidence="10">
    <location>
        <begin position="352"/>
        <end position="375"/>
    </location>
</feature>
<keyword evidence="6" id="KW-0630">Potassium</keyword>
<dbReference type="KEGG" id="noc:Noc_2952"/>
<dbReference type="SUPFAM" id="SSF51735">
    <property type="entry name" value="NAD(P)-binding Rossmann-fold domains"/>
    <property type="match status" value="1"/>
</dbReference>
<dbReference type="Gene3D" id="3.40.50.720">
    <property type="entry name" value="NAD(P)-binding Rossmann-like Domain"/>
    <property type="match status" value="1"/>
</dbReference>
<comment type="subcellular location">
    <subcellularLocation>
        <location evidence="1">Membrane</location>
        <topology evidence="1">Multi-pass membrane protein</topology>
    </subcellularLocation>
</comment>